<dbReference type="AlphaFoldDB" id="A0AAI9D8V2"/>
<name>A0AAI9D8V2_PROST</name>
<organism evidence="1">
    <name type="scientific">Providencia stuartii</name>
    <dbReference type="NCBI Taxonomy" id="588"/>
    <lineage>
        <taxon>Bacteria</taxon>
        <taxon>Pseudomonadati</taxon>
        <taxon>Pseudomonadota</taxon>
        <taxon>Gammaproteobacteria</taxon>
        <taxon>Enterobacterales</taxon>
        <taxon>Morganellaceae</taxon>
        <taxon>Providencia</taxon>
    </lineage>
</organism>
<reference evidence="1" key="1">
    <citation type="submission" date="2024-02" db="EMBL/GenBank/DDBJ databases">
        <authorList>
            <consortium name="Clinical and Environmental Microbiology Branch: Whole genome sequencing antimicrobial resistance pathogens in the healthcare setting"/>
        </authorList>
    </citation>
    <scope>NUCLEOTIDE SEQUENCE</scope>
    <source>
        <strain evidence="1">2021GO-0154</strain>
    </source>
</reference>
<sequence>MADIATVFHWPPSATETMGLIELLEWRYRAYKRSGASDE</sequence>
<gene>
    <name evidence="1" type="ORF">RG298_000144</name>
</gene>
<comment type="caution">
    <text evidence="1">The sequence shown here is derived from an EMBL/GenBank/DDBJ whole genome shotgun (WGS) entry which is preliminary data.</text>
</comment>
<proteinExistence type="predicted"/>
<accession>A0AAI9D8V2</accession>
<dbReference type="InterPro" id="IPR009493">
    <property type="entry name" value="P2_GpE"/>
</dbReference>
<evidence type="ECO:0000313" key="1">
    <source>
        <dbReference type="EMBL" id="EMJ5132480.1"/>
    </source>
</evidence>
<dbReference type="EMBL" id="ABMABF030000001">
    <property type="protein sequence ID" value="EMJ5132480.1"/>
    <property type="molecule type" value="Genomic_DNA"/>
</dbReference>
<protein>
    <submittedName>
        <fullName evidence="1">GpE family phage tail protein</fullName>
    </submittedName>
</protein>
<dbReference type="Pfam" id="PF06528">
    <property type="entry name" value="Phage_P2_GpE"/>
    <property type="match status" value="1"/>
</dbReference>